<dbReference type="SUPFAM" id="SSF51735">
    <property type="entry name" value="NAD(P)-binding Rossmann-fold domains"/>
    <property type="match status" value="1"/>
</dbReference>
<gene>
    <name evidence="11" type="ORF">GCM10023189_36080</name>
</gene>
<dbReference type="Proteomes" id="UP001501175">
    <property type="component" value="Unassembled WGS sequence"/>
</dbReference>
<dbReference type="SUPFAM" id="SSF53448">
    <property type="entry name" value="Nucleotide-diphospho-sugar transferases"/>
    <property type="match status" value="1"/>
</dbReference>
<name>A0ABP8N6F2_9BACT</name>
<evidence type="ECO:0000256" key="7">
    <source>
        <dbReference type="ARBA" id="ARBA00023136"/>
    </source>
</evidence>
<evidence type="ECO:0000259" key="10">
    <source>
        <dbReference type="Pfam" id="PF01370"/>
    </source>
</evidence>
<keyword evidence="12" id="KW-1185">Reference proteome</keyword>
<dbReference type="Pfam" id="PF00535">
    <property type="entry name" value="Glycos_transf_2"/>
    <property type="match status" value="1"/>
</dbReference>
<evidence type="ECO:0000256" key="4">
    <source>
        <dbReference type="ARBA" id="ARBA00022692"/>
    </source>
</evidence>
<protein>
    <recommendedName>
        <fullName evidence="13">NAD-dependent epimerase/dehydratase family protein</fullName>
    </recommendedName>
</protein>
<dbReference type="Pfam" id="PF01370">
    <property type="entry name" value="Epimerase"/>
    <property type="match status" value="1"/>
</dbReference>
<dbReference type="Gene3D" id="3.90.550.10">
    <property type="entry name" value="Spore Coat Polysaccharide Biosynthesis Protein SpsA, Chain A"/>
    <property type="match status" value="1"/>
</dbReference>
<dbReference type="CDD" id="cd04187">
    <property type="entry name" value="DPM1_like_bac"/>
    <property type="match status" value="1"/>
</dbReference>
<feature type="transmembrane region" description="Helical" evidence="8">
    <location>
        <begin position="15"/>
        <end position="33"/>
    </location>
</feature>
<evidence type="ECO:0000256" key="1">
    <source>
        <dbReference type="ARBA" id="ARBA00022475"/>
    </source>
</evidence>
<evidence type="ECO:0008006" key="13">
    <source>
        <dbReference type="Google" id="ProtNLM"/>
    </source>
</evidence>
<evidence type="ECO:0000313" key="12">
    <source>
        <dbReference type="Proteomes" id="UP001501175"/>
    </source>
</evidence>
<evidence type="ECO:0000256" key="6">
    <source>
        <dbReference type="ARBA" id="ARBA00022989"/>
    </source>
</evidence>
<evidence type="ECO:0000256" key="5">
    <source>
        <dbReference type="ARBA" id="ARBA00022985"/>
    </source>
</evidence>
<feature type="transmembrane region" description="Helical" evidence="8">
    <location>
        <begin position="567"/>
        <end position="588"/>
    </location>
</feature>
<dbReference type="EMBL" id="BAABHD010000032">
    <property type="protein sequence ID" value="GAA4460653.1"/>
    <property type="molecule type" value="Genomic_DNA"/>
</dbReference>
<dbReference type="InterPro" id="IPR036291">
    <property type="entry name" value="NAD(P)-bd_dom_sf"/>
</dbReference>
<evidence type="ECO:0000256" key="2">
    <source>
        <dbReference type="ARBA" id="ARBA00022676"/>
    </source>
</evidence>
<dbReference type="InterPro" id="IPR050256">
    <property type="entry name" value="Glycosyltransferase_2"/>
</dbReference>
<keyword evidence="3" id="KW-0808">Transferase</keyword>
<evidence type="ECO:0000256" key="3">
    <source>
        <dbReference type="ARBA" id="ARBA00022679"/>
    </source>
</evidence>
<dbReference type="Gene3D" id="3.40.50.720">
    <property type="entry name" value="NAD(P)-binding Rossmann-like Domain"/>
    <property type="match status" value="1"/>
</dbReference>
<keyword evidence="5" id="KW-0448">Lipopolysaccharide biosynthesis</keyword>
<accession>A0ABP8N6F2</accession>
<evidence type="ECO:0000313" key="11">
    <source>
        <dbReference type="EMBL" id="GAA4460653.1"/>
    </source>
</evidence>
<keyword evidence="1" id="KW-1003">Cell membrane</keyword>
<keyword evidence="4 8" id="KW-0812">Transmembrane</keyword>
<dbReference type="InterPro" id="IPR029044">
    <property type="entry name" value="Nucleotide-diphossugar_trans"/>
</dbReference>
<keyword evidence="2" id="KW-0328">Glycosyltransferase</keyword>
<feature type="transmembrane region" description="Helical" evidence="8">
    <location>
        <begin position="600"/>
        <end position="627"/>
    </location>
</feature>
<dbReference type="PANTHER" id="PTHR48090">
    <property type="entry name" value="UNDECAPRENYL-PHOSPHATE 4-DEOXY-4-FORMAMIDO-L-ARABINOSE TRANSFERASE-RELATED"/>
    <property type="match status" value="1"/>
</dbReference>
<keyword evidence="7 8" id="KW-0472">Membrane</keyword>
<dbReference type="InterPro" id="IPR001173">
    <property type="entry name" value="Glyco_trans_2-like"/>
</dbReference>
<evidence type="ECO:0000256" key="8">
    <source>
        <dbReference type="SAM" id="Phobius"/>
    </source>
</evidence>
<reference evidence="12" key="1">
    <citation type="journal article" date="2019" name="Int. J. Syst. Evol. Microbiol.">
        <title>The Global Catalogue of Microorganisms (GCM) 10K type strain sequencing project: providing services to taxonomists for standard genome sequencing and annotation.</title>
        <authorList>
            <consortium name="The Broad Institute Genomics Platform"/>
            <consortium name="The Broad Institute Genome Sequencing Center for Infectious Disease"/>
            <person name="Wu L."/>
            <person name="Ma J."/>
        </authorList>
    </citation>
    <scope>NUCLEOTIDE SEQUENCE [LARGE SCALE GENOMIC DNA]</scope>
    <source>
        <strain evidence="12">JCM 17927</strain>
    </source>
</reference>
<keyword evidence="6 8" id="KW-1133">Transmembrane helix</keyword>
<comment type="caution">
    <text evidence="11">The sequence shown here is derived from an EMBL/GenBank/DDBJ whole genome shotgun (WGS) entry which is preliminary data.</text>
</comment>
<organism evidence="11 12">
    <name type="scientific">Nibrella saemangeumensis</name>
    <dbReference type="NCBI Taxonomy" id="1084526"/>
    <lineage>
        <taxon>Bacteria</taxon>
        <taxon>Pseudomonadati</taxon>
        <taxon>Bacteroidota</taxon>
        <taxon>Cytophagia</taxon>
        <taxon>Cytophagales</taxon>
        <taxon>Spirosomataceae</taxon>
        <taxon>Nibrella</taxon>
    </lineage>
</organism>
<proteinExistence type="predicted"/>
<dbReference type="InterPro" id="IPR001509">
    <property type="entry name" value="Epimerase_deHydtase"/>
</dbReference>
<dbReference type="PANTHER" id="PTHR48090:SF3">
    <property type="entry name" value="UNDECAPRENYL-PHOSPHATE 4-DEOXY-4-FORMAMIDO-L-ARABINOSE TRANSFERASE"/>
    <property type="match status" value="1"/>
</dbReference>
<evidence type="ECO:0000259" key="9">
    <source>
        <dbReference type="Pfam" id="PF00535"/>
    </source>
</evidence>
<feature type="domain" description="Glycosyltransferase 2-like" evidence="9">
    <location>
        <begin position="346"/>
        <end position="506"/>
    </location>
</feature>
<sequence>MQLKTHPYNDKIRRLNGPVFVFGASGFIGANLFNDLFQARPGKDVYAVTHDATKAWRLKLLNVPPENIVHCDILSDNSVREVFDKYKPRTIFNLAAYGAYSKQKNVNLIYETNVLGTVNILENCTPDMVYIHAGSSSEYGFNCTAPKETDRVEPNSHYSVSKVSAAYVLEYYARLQHLNTLNLRLYSIYGGWEEPDRLIPRLVEEARKGDFPPLVSPDISRDFVYIDDCVEAFVDAALNVGPANRGRSYNIATGQKTTMRELVDLTVAGFQIPKTPQWGSMTNRNWDLSDWYGDPSAAEADLGWKARTPLQEGLRLTADWQARHDYESKVIPAFKNPSLNAVISPIIACYKDAQAIPYMYERLVKTFNEMKVRYEIIFVNDNSPDNTDEVLEGICAKDPNVIAIKHSRNFGSQSAFLSGMEIATGDAVVLMDGDLQDPPEVIPDFYKKWMEGYEVVYGVRVQREMAPHVHFFYKTFYRLFRRMSYVNIPVDAGDFSMIDRKVVKELVSLPETEQFLRGLRAWVGFRQTGVNYVRPERMFGVSTNNWTKNIWWAKKAIFSFSFAPLEAMSYAGFILTCLSVLGIIWQIVARLINFDPNTPYGTSTIIVLIMFFGGINLLGISFLGEYVSKIFEETKKRPKYIRTMVRIGDRIYNTSDKISALLSQRKR</sequence>
<feature type="domain" description="NAD-dependent epimerase/dehydratase" evidence="10">
    <location>
        <begin position="19"/>
        <end position="252"/>
    </location>
</feature>
<dbReference type="RefSeq" id="WP_345245514.1">
    <property type="nucleotide sequence ID" value="NZ_BAABHD010000032.1"/>
</dbReference>